<keyword evidence="4" id="KW-1185">Reference proteome</keyword>
<dbReference type="Pfam" id="PF23247">
    <property type="entry name" value="LRR_RPS2"/>
    <property type="match status" value="2"/>
</dbReference>
<evidence type="ECO:0000313" key="3">
    <source>
        <dbReference type="EMBL" id="OMP11998.1"/>
    </source>
</evidence>
<dbReference type="InterPro" id="IPR032675">
    <property type="entry name" value="LRR_dom_sf"/>
</dbReference>
<evidence type="ECO:0000259" key="2">
    <source>
        <dbReference type="Pfam" id="PF23247"/>
    </source>
</evidence>
<dbReference type="SUPFAM" id="SSF52058">
    <property type="entry name" value="L domain-like"/>
    <property type="match status" value="1"/>
</dbReference>
<dbReference type="EMBL" id="AWUE01010008">
    <property type="protein sequence ID" value="OMP11998.1"/>
    <property type="molecule type" value="Genomic_DNA"/>
</dbReference>
<gene>
    <name evidence="3" type="ORF">COLO4_03537</name>
</gene>
<accession>A0A1R3KY93</accession>
<feature type="domain" description="Disease resistance protein At4g27190-like leucine-rich repeats" evidence="2">
    <location>
        <begin position="7"/>
        <end position="142"/>
    </location>
</feature>
<dbReference type="Gene3D" id="3.80.10.10">
    <property type="entry name" value="Ribonuclease Inhibitor"/>
    <property type="match status" value="2"/>
</dbReference>
<dbReference type="OrthoDB" id="1001840at2759"/>
<reference evidence="4" key="1">
    <citation type="submission" date="2013-09" db="EMBL/GenBank/DDBJ databases">
        <title>Corchorus olitorius genome sequencing.</title>
        <authorList>
            <person name="Alam M."/>
            <person name="Haque M.S."/>
            <person name="Islam M.S."/>
            <person name="Emdad E.M."/>
            <person name="Islam M.M."/>
            <person name="Ahmed B."/>
            <person name="Halim A."/>
            <person name="Hossen Q.M.M."/>
            <person name="Hossain M.Z."/>
            <person name="Ahmed R."/>
            <person name="Khan M.M."/>
            <person name="Islam R."/>
            <person name="Rashid M.M."/>
            <person name="Khan S.A."/>
            <person name="Rahman M.S."/>
            <person name="Alam M."/>
            <person name="Yahiya A.S."/>
            <person name="Khan M.S."/>
            <person name="Azam M.S."/>
            <person name="Haque T."/>
            <person name="Lashkar M.Z.H."/>
            <person name="Akhand A.I."/>
            <person name="Morshed G."/>
            <person name="Roy S."/>
            <person name="Uddin K.S."/>
            <person name="Rabeya T."/>
            <person name="Hossain A.S."/>
            <person name="Chowdhury A."/>
            <person name="Snigdha A.R."/>
            <person name="Mortoza M.S."/>
            <person name="Matin S.A."/>
            <person name="Hoque S.M.E."/>
            <person name="Islam M.K."/>
            <person name="Roy D.K."/>
            <person name="Haider R."/>
            <person name="Moosa M.M."/>
            <person name="Elias S.M."/>
            <person name="Hasan A.M."/>
            <person name="Jahan S."/>
            <person name="Shafiuddin M."/>
            <person name="Mahmood N."/>
            <person name="Shommy N.S."/>
        </authorList>
    </citation>
    <scope>NUCLEOTIDE SEQUENCE [LARGE SCALE GENOMIC DNA]</scope>
    <source>
        <strain evidence="4">cv. O-4</strain>
    </source>
</reference>
<dbReference type="InterPro" id="IPR057135">
    <property type="entry name" value="At4g27190-like_LRR"/>
</dbReference>
<comment type="caution">
    <text evidence="3">The sequence shown here is derived from an EMBL/GenBank/DDBJ whole genome shotgun (WGS) entry which is preliminary data.</text>
</comment>
<dbReference type="InterPro" id="IPR050905">
    <property type="entry name" value="Plant_NBS-LRR"/>
</dbReference>
<feature type="domain" description="Disease resistance protein At4g27190-like leucine-rich repeats" evidence="2">
    <location>
        <begin position="172"/>
        <end position="306"/>
    </location>
</feature>
<evidence type="ECO:0000313" key="4">
    <source>
        <dbReference type="Proteomes" id="UP000187203"/>
    </source>
</evidence>
<proteinExistence type="predicted"/>
<dbReference type="AlphaFoldDB" id="A0A1R3KY93"/>
<sequence length="348" mass="40349">MVFPCLEELYISYINVERIWDDKLSDCNQKLTRLIIKGCDKLKHLLSTSMARSMVHLNYLKVQNCDSLREIISSVEGNVAEGGVAKDDTMTQIFPKLESLVLSTLRDLERFCHGNQFEFSSLKTLRIWGCFSLKTFISDTMVESETHGQEAEEKSEIYFSRLFNEKVVFPCLEELDISYINVERIWDDKLSDCNQKLTSLSIWRCDKLKHLLSTSMARSLVHLNYLKVHGCKSLREIISTEGNVAEAVAKDYMMTQIFPKLESLVLNHLPKLKRFCCGNQFKFSSLKTLIIWECPSFTTFVTDHVGEEVEENKSRINFSPLFNEKVVLPMVEDLRIRGFWEYGMINKL</sequence>
<organism evidence="3 4">
    <name type="scientific">Corchorus olitorius</name>
    <dbReference type="NCBI Taxonomy" id="93759"/>
    <lineage>
        <taxon>Eukaryota</taxon>
        <taxon>Viridiplantae</taxon>
        <taxon>Streptophyta</taxon>
        <taxon>Embryophyta</taxon>
        <taxon>Tracheophyta</taxon>
        <taxon>Spermatophyta</taxon>
        <taxon>Magnoliopsida</taxon>
        <taxon>eudicotyledons</taxon>
        <taxon>Gunneridae</taxon>
        <taxon>Pentapetalae</taxon>
        <taxon>rosids</taxon>
        <taxon>malvids</taxon>
        <taxon>Malvales</taxon>
        <taxon>Malvaceae</taxon>
        <taxon>Grewioideae</taxon>
        <taxon>Apeibeae</taxon>
        <taxon>Corchorus</taxon>
    </lineage>
</organism>
<dbReference type="Proteomes" id="UP000187203">
    <property type="component" value="Unassembled WGS sequence"/>
</dbReference>
<dbReference type="PANTHER" id="PTHR33463:SF198">
    <property type="entry name" value="RPP4C3"/>
    <property type="match status" value="1"/>
</dbReference>
<keyword evidence="1" id="KW-0611">Plant defense</keyword>
<protein>
    <submittedName>
        <fullName evidence="3">Disease resistance protein RPS5</fullName>
    </submittedName>
</protein>
<evidence type="ECO:0000256" key="1">
    <source>
        <dbReference type="ARBA" id="ARBA00022821"/>
    </source>
</evidence>
<dbReference type="PANTHER" id="PTHR33463">
    <property type="entry name" value="NB-ARC DOMAIN-CONTAINING PROTEIN-RELATED"/>
    <property type="match status" value="1"/>
</dbReference>
<name>A0A1R3KY93_9ROSI</name>